<feature type="non-terminal residue" evidence="1">
    <location>
        <position position="1"/>
    </location>
</feature>
<dbReference type="AlphaFoldDB" id="A0A146K1I0"/>
<name>A0A146K1I0_9EUKA</name>
<reference evidence="1" key="1">
    <citation type="submission" date="2015-07" db="EMBL/GenBank/DDBJ databases">
        <title>Adaptation to a free-living lifestyle via gene acquisitions in the diplomonad Trepomonas sp. PC1.</title>
        <authorList>
            <person name="Xu F."/>
            <person name="Jerlstrom-Hultqvist J."/>
            <person name="Kolisko M."/>
            <person name="Simpson A.G.B."/>
            <person name="Roger A.J."/>
            <person name="Svard S.G."/>
            <person name="Andersson J.O."/>
        </authorList>
    </citation>
    <scope>NUCLEOTIDE SEQUENCE</scope>
    <source>
        <strain evidence="1">PC1</strain>
    </source>
</reference>
<accession>A0A146K1I0</accession>
<protein>
    <submittedName>
        <fullName evidence="1">Uncharacterized protein</fullName>
    </submittedName>
</protein>
<dbReference type="EMBL" id="GDID01007030">
    <property type="protein sequence ID" value="JAP89576.1"/>
    <property type="molecule type" value="Transcribed_RNA"/>
</dbReference>
<evidence type="ECO:0000313" key="1">
    <source>
        <dbReference type="EMBL" id="JAP89576.1"/>
    </source>
</evidence>
<sequence length="451" mass="53475">QIPAKDIVSTINKKIYMKHFIKSRNGLENQVQEILCGLYHLQTMRCSYTDLFIARTCIFSYVKRFYDANPKFQDMCLDSKLLQPEKSSYKNFMFCVAPPESLYKICQLLGYEKNCYIQDIYKKFDDKLRQNVKAFLANTEMQISQIAILTSYNVLQFQECFFQFPKDIEMAAYHCSLGAKLFQTKHKRFYEFPIKDYYTFDFKYCKLSSGRFTKLDQLYSDCKFVTKHLKVTQFDYDLKYCMEHLGDKSCQDSFSGYIQQIQRLVNTYDHILDYYGMPIKASLRRLFNDSLEVAFGDVNLKLVNAIQVTYNNNEVEIIRKGLETTLNLSFKTTEKIYCQLVGQHANIEFTLPVGYKQFQIQALVDQVEYKKYLNKNKFDPEFLNCYSFEATVQKIIEEKNSVVDFLDLEAYQEEYRDRSEKYKSLINHSQILYFNEESHELLKYILATIII</sequence>
<gene>
    <name evidence="1" type="ORF">TPC1_30929</name>
</gene>
<feature type="non-terminal residue" evidence="1">
    <location>
        <position position="451"/>
    </location>
</feature>
<organism evidence="1">
    <name type="scientific">Trepomonas sp. PC1</name>
    <dbReference type="NCBI Taxonomy" id="1076344"/>
    <lineage>
        <taxon>Eukaryota</taxon>
        <taxon>Metamonada</taxon>
        <taxon>Diplomonadida</taxon>
        <taxon>Hexamitidae</taxon>
        <taxon>Hexamitinae</taxon>
        <taxon>Trepomonas</taxon>
    </lineage>
</organism>
<proteinExistence type="predicted"/>